<sequence>FRPSLGIQVMSSHSRHLFYAPLFHPSLSPKDHADAQLGGLDESAHQNHKAFHYSEHEVKNLVNKRKKSLAKKYGALNSLKIEA</sequence>
<dbReference type="EMBL" id="RBUQ01000372">
    <property type="protein sequence ID" value="RMV27347.1"/>
    <property type="molecule type" value="Genomic_DNA"/>
</dbReference>
<feature type="non-terminal residue" evidence="1">
    <location>
        <position position="1"/>
    </location>
</feature>
<reference evidence="1 2" key="1">
    <citation type="submission" date="2018-08" db="EMBL/GenBank/DDBJ databases">
        <title>Recombination of ecologically and evolutionarily significant loci maintains genetic cohesion in the Pseudomonas syringae species complex.</title>
        <authorList>
            <person name="Dillon M."/>
            <person name="Thakur S."/>
            <person name="Almeida R.N.D."/>
            <person name="Weir B.S."/>
            <person name="Guttman D.S."/>
        </authorList>
    </citation>
    <scope>NUCLEOTIDE SEQUENCE [LARGE SCALE GENOMIC DNA]</scope>
    <source>
        <strain evidence="1 2">ICMP 11281</strain>
    </source>
</reference>
<evidence type="ECO:0000313" key="2">
    <source>
        <dbReference type="Proteomes" id="UP000271631"/>
    </source>
</evidence>
<name>A0A3M6B7L9_PSEYM</name>
<gene>
    <name evidence="1" type="ORF">ALP13_00848</name>
</gene>
<evidence type="ECO:0000313" key="1">
    <source>
        <dbReference type="EMBL" id="RMV27347.1"/>
    </source>
</evidence>
<dbReference type="AlphaFoldDB" id="A0A3M6B7L9"/>
<organism evidence="1 2">
    <name type="scientific">Pseudomonas syringae pv. maculicola</name>
    <dbReference type="NCBI Taxonomy" id="59511"/>
    <lineage>
        <taxon>Bacteria</taxon>
        <taxon>Pseudomonadati</taxon>
        <taxon>Pseudomonadota</taxon>
        <taxon>Gammaproteobacteria</taxon>
        <taxon>Pseudomonadales</taxon>
        <taxon>Pseudomonadaceae</taxon>
        <taxon>Pseudomonas</taxon>
    </lineage>
</organism>
<dbReference type="Proteomes" id="UP000271631">
    <property type="component" value="Unassembled WGS sequence"/>
</dbReference>
<accession>A0A3M6B7L9</accession>
<proteinExistence type="predicted"/>
<comment type="caution">
    <text evidence="1">The sequence shown here is derived from an EMBL/GenBank/DDBJ whole genome shotgun (WGS) entry which is preliminary data.</text>
</comment>
<protein>
    <submittedName>
        <fullName evidence="1">Uncharacterized protein</fullName>
    </submittedName>
</protein>